<name>A0AAD6LYT9_9ROSI</name>
<dbReference type="Proteomes" id="UP001164929">
    <property type="component" value="Chromosome 13"/>
</dbReference>
<comment type="caution">
    <text evidence="1">The sequence shown here is derived from an EMBL/GenBank/DDBJ whole genome shotgun (WGS) entry which is preliminary data.</text>
</comment>
<proteinExistence type="predicted"/>
<evidence type="ECO:0000313" key="2">
    <source>
        <dbReference type="Proteomes" id="UP001164929"/>
    </source>
</evidence>
<keyword evidence="2" id="KW-1185">Reference proteome</keyword>
<reference evidence="1" key="1">
    <citation type="journal article" date="2023" name="Mol. Ecol. Resour.">
        <title>Chromosome-level genome assembly of a triploid poplar Populus alba 'Berolinensis'.</title>
        <authorList>
            <person name="Chen S."/>
            <person name="Yu Y."/>
            <person name="Wang X."/>
            <person name="Wang S."/>
            <person name="Zhang T."/>
            <person name="Zhou Y."/>
            <person name="He R."/>
            <person name="Meng N."/>
            <person name="Wang Y."/>
            <person name="Liu W."/>
            <person name="Liu Z."/>
            <person name="Liu J."/>
            <person name="Guo Q."/>
            <person name="Huang H."/>
            <person name="Sederoff R.R."/>
            <person name="Wang G."/>
            <person name="Qu G."/>
            <person name="Chen S."/>
        </authorList>
    </citation>
    <scope>NUCLEOTIDE SEQUENCE</scope>
    <source>
        <strain evidence="1">SC-2020</strain>
    </source>
</reference>
<sequence>MNIKSSEASIAFMLSHFPFLPAITGKLRASPSGITGLDPCHEQYSQDKFIQLPPVKSSWIISYDKVLTGNPVGPVHEIYTKELVSIRDNLLGDCILLNFDCICDCHRSCSQRD</sequence>
<protein>
    <submittedName>
        <fullName evidence="1">Uncharacterized protein</fullName>
    </submittedName>
</protein>
<accession>A0AAD6LYT9</accession>
<dbReference type="EMBL" id="JAQIZT010000013">
    <property type="protein sequence ID" value="KAJ6975646.1"/>
    <property type="molecule type" value="Genomic_DNA"/>
</dbReference>
<organism evidence="1 2">
    <name type="scientific">Populus alba x Populus x berolinensis</name>
    <dbReference type="NCBI Taxonomy" id="444605"/>
    <lineage>
        <taxon>Eukaryota</taxon>
        <taxon>Viridiplantae</taxon>
        <taxon>Streptophyta</taxon>
        <taxon>Embryophyta</taxon>
        <taxon>Tracheophyta</taxon>
        <taxon>Spermatophyta</taxon>
        <taxon>Magnoliopsida</taxon>
        <taxon>eudicotyledons</taxon>
        <taxon>Gunneridae</taxon>
        <taxon>Pentapetalae</taxon>
        <taxon>rosids</taxon>
        <taxon>fabids</taxon>
        <taxon>Malpighiales</taxon>
        <taxon>Salicaceae</taxon>
        <taxon>Saliceae</taxon>
        <taxon>Populus</taxon>
    </lineage>
</organism>
<dbReference type="AlphaFoldDB" id="A0AAD6LYT9"/>
<gene>
    <name evidence="1" type="ORF">NC653_031469</name>
</gene>
<evidence type="ECO:0000313" key="1">
    <source>
        <dbReference type="EMBL" id="KAJ6975646.1"/>
    </source>
</evidence>